<comment type="caution">
    <text evidence="1">The sequence shown here is derived from an EMBL/GenBank/DDBJ whole genome shotgun (WGS) entry which is preliminary data.</text>
</comment>
<evidence type="ECO:0000313" key="2">
    <source>
        <dbReference type="Proteomes" id="UP001055072"/>
    </source>
</evidence>
<accession>A0ACB8TPK8</accession>
<gene>
    <name evidence="1" type="ORF">BDY19DRAFT_1051539</name>
</gene>
<reference evidence="1" key="1">
    <citation type="journal article" date="2021" name="Environ. Microbiol.">
        <title>Gene family expansions and transcriptome signatures uncover fungal adaptations to wood decay.</title>
        <authorList>
            <person name="Hage H."/>
            <person name="Miyauchi S."/>
            <person name="Viragh M."/>
            <person name="Drula E."/>
            <person name="Min B."/>
            <person name="Chaduli D."/>
            <person name="Navarro D."/>
            <person name="Favel A."/>
            <person name="Norest M."/>
            <person name="Lesage-Meessen L."/>
            <person name="Balint B."/>
            <person name="Merenyi Z."/>
            <person name="de Eugenio L."/>
            <person name="Morin E."/>
            <person name="Martinez A.T."/>
            <person name="Baldrian P."/>
            <person name="Stursova M."/>
            <person name="Martinez M.J."/>
            <person name="Novotny C."/>
            <person name="Magnuson J.K."/>
            <person name="Spatafora J.W."/>
            <person name="Maurice S."/>
            <person name="Pangilinan J."/>
            <person name="Andreopoulos W."/>
            <person name="LaButti K."/>
            <person name="Hundley H."/>
            <person name="Na H."/>
            <person name="Kuo A."/>
            <person name="Barry K."/>
            <person name="Lipzen A."/>
            <person name="Henrissat B."/>
            <person name="Riley R."/>
            <person name="Ahrendt S."/>
            <person name="Nagy L.G."/>
            <person name="Grigoriev I.V."/>
            <person name="Martin F."/>
            <person name="Rosso M.N."/>
        </authorList>
    </citation>
    <scope>NUCLEOTIDE SEQUENCE</scope>
    <source>
        <strain evidence="1">CBS 384.51</strain>
    </source>
</reference>
<keyword evidence="2" id="KW-1185">Reference proteome</keyword>
<dbReference type="EMBL" id="MU274949">
    <property type="protein sequence ID" value="KAI0083998.1"/>
    <property type="molecule type" value="Genomic_DNA"/>
</dbReference>
<sequence>MSSDSSSLFSLARNKLHSVVSGHVKDSCSLHRWVLLKNSIIRSHVPALDAVDVKGEADTESAHRHDEEVFDEEDDDAFMFPDPHAQETSTNDESQWLDSLLENLEDDDDDDESPSTLPVTDDEEPLSPLYSPMSSSDDLVDQTGLYSYPLPYPPLHPPLIPAWYELESSTESLDSLPATPALYDNPLPYYDVGDLEDGSVPDAIDDLSDDESDSPLTPSSGSTASISPPSSLPLSMPRERARLPLSHPQVYVEMDEPSYFSFELDPLPFPHESTTPPPAGIYHAYAGSC</sequence>
<name>A0ACB8TPK8_9APHY</name>
<organism evidence="1 2">
    <name type="scientific">Irpex rosettiformis</name>
    <dbReference type="NCBI Taxonomy" id="378272"/>
    <lineage>
        <taxon>Eukaryota</taxon>
        <taxon>Fungi</taxon>
        <taxon>Dikarya</taxon>
        <taxon>Basidiomycota</taxon>
        <taxon>Agaricomycotina</taxon>
        <taxon>Agaricomycetes</taxon>
        <taxon>Polyporales</taxon>
        <taxon>Irpicaceae</taxon>
        <taxon>Irpex</taxon>
    </lineage>
</organism>
<protein>
    <submittedName>
        <fullName evidence="1">Uncharacterized protein</fullName>
    </submittedName>
</protein>
<proteinExistence type="predicted"/>
<dbReference type="Proteomes" id="UP001055072">
    <property type="component" value="Unassembled WGS sequence"/>
</dbReference>
<evidence type="ECO:0000313" key="1">
    <source>
        <dbReference type="EMBL" id="KAI0083998.1"/>
    </source>
</evidence>